<evidence type="ECO:0000313" key="1">
    <source>
        <dbReference type="EMBL" id="GGI99295.1"/>
    </source>
</evidence>
<evidence type="ECO:0000313" key="2">
    <source>
        <dbReference type="Proteomes" id="UP000597989"/>
    </source>
</evidence>
<accession>A0A917NGQ2</accession>
<sequence length="99" mass="10257">MTPEGATAMNTQHHTTDVQRALAAAGVLTGADPAADLAELATLAELLGRFAEQSRKDLATWATVSPHLAQARDQAAALARSLHHASGTLAYNSSVRVVA</sequence>
<dbReference type="Proteomes" id="UP000597989">
    <property type="component" value="Unassembled WGS sequence"/>
</dbReference>
<organism evidence="1 2">
    <name type="scientific">Saccharopolyspora thermophila</name>
    <dbReference type="NCBI Taxonomy" id="89367"/>
    <lineage>
        <taxon>Bacteria</taxon>
        <taxon>Bacillati</taxon>
        <taxon>Actinomycetota</taxon>
        <taxon>Actinomycetes</taxon>
        <taxon>Pseudonocardiales</taxon>
        <taxon>Pseudonocardiaceae</taxon>
        <taxon>Saccharopolyspora</taxon>
    </lineage>
</organism>
<comment type="caution">
    <text evidence="1">The sequence shown here is derived from an EMBL/GenBank/DDBJ whole genome shotgun (WGS) entry which is preliminary data.</text>
</comment>
<proteinExistence type="predicted"/>
<dbReference type="EMBL" id="BMMT01000016">
    <property type="protein sequence ID" value="GGI99295.1"/>
    <property type="molecule type" value="Genomic_DNA"/>
</dbReference>
<protein>
    <submittedName>
        <fullName evidence="1">Uncharacterized protein</fullName>
    </submittedName>
</protein>
<dbReference type="AlphaFoldDB" id="A0A917NGQ2"/>
<reference evidence="1 2" key="1">
    <citation type="journal article" date="2014" name="Int. J. Syst. Evol. Microbiol.">
        <title>Complete genome sequence of Corynebacterium casei LMG S-19264T (=DSM 44701T), isolated from a smear-ripened cheese.</title>
        <authorList>
            <consortium name="US DOE Joint Genome Institute (JGI-PGF)"/>
            <person name="Walter F."/>
            <person name="Albersmeier A."/>
            <person name="Kalinowski J."/>
            <person name="Ruckert C."/>
        </authorList>
    </citation>
    <scope>NUCLEOTIDE SEQUENCE [LARGE SCALE GENOMIC DNA]</scope>
    <source>
        <strain evidence="1 2">CGMCC 4.7206</strain>
    </source>
</reference>
<gene>
    <name evidence="1" type="ORF">GCM10011581_40620</name>
</gene>
<name>A0A917NGQ2_9PSEU</name>